<name>A0A9P1CR28_9DINO</name>
<sequence>MAILRPRRRSRRHQWDDRADMADMADMDAIGRVQSQALKIQDLKHQLRSRPGLASSDQSSRVSSGQDALQRAQLAEAEAQKCRESNEALKAR</sequence>
<evidence type="ECO:0000313" key="4">
    <source>
        <dbReference type="Proteomes" id="UP001152797"/>
    </source>
</evidence>
<dbReference type="AlphaFoldDB" id="A0A9P1CR28"/>
<gene>
    <name evidence="2" type="ORF">C1SCF055_LOCUS22115</name>
</gene>
<keyword evidence="4" id="KW-1185">Reference proteome</keyword>
<feature type="region of interest" description="Disordered" evidence="1">
    <location>
        <begin position="44"/>
        <end position="92"/>
    </location>
</feature>
<evidence type="ECO:0000256" key="1">
    <source>
        <dbReference type="SAM" id="MobiDB-lite"/>
    </source>
</evidence>
<dbReference type="EMBL" id="CAMXCT020002090">
    <property type="protein sequence ID" value="CAL1148952.1"/>
    <property type="molecule type" value="Genomic_DNA"/>
</dbReference>
<feature type="compositionally biased region" description="Basic and acidic residues" evidence="1">
    <location>
        <begin position="78"/>
        <end position="92"/>
    </location>
</feature>
<reference evidence="3 4" key="2">
    <citation type="submission" date="2024-05" db="EMBL/GenBank/DDBJ databases">
        <authorList>
            <person name="Chen Y."/>
            <person name="Shah S."/>
            <person name="Dougan E. K."/>
            <person name="Thang M."/>
            <person name="Chan C."/>
        </authorList>
    </citation>
    <scope>NUCLEOTIDE SEQUENCE [LARGE SCALE GENOMIC DNA]</scope>
</reference>
<protein>
    <submittedName>
        <fullName evidence="2">Uncharacterized protein</fullName>
    </submittedName>
</protein>
<comment type="caution">
    <text evidence="2">The sequence shown here is derived from an EMBL/GenBank/DDBJ whole genome shotgun (WGS) entry which is preliminary data.</text>
</comment>
<evidence type="ECO:0000313" key="2">
    <source>
        <dbReference type="EMBL" id="CAI3995577.1"/>
    </source>
</evidence>
<dbReference type="EMBL" id="CAMXCT030002090">
    <property type="protein sequence ID" value="CAL4782889.1"/>
    <property type="molecule type" value="Genomic_DNA"/>
</dbReference>
<organism evidence="2">
    <name type="scientific">Cladocopium goreaui</name>
    <dbReference type="NCBI Taxonomy" id="2562237"/>
    <lineage>
        <taxon>Eukaryota</taxon>
        <taxon>Sar</taxon>
        <taxon>Alveolata</taxon>
        <taxon>Dinophyceae</taxon>
        <taxon>Suessiales</taxon>
        <taxon>Symbiodiniaceae</taxon>
        <taxon>Cladocopium</taxon>
    </lineage>
</organism>
<proteinExistence type="predicted"/>
<reference evidence="2" key="1">
    <citation type="submission" date="2022-10" db="EMBL/GenBank/DDBJ databases">
        <authorList>
            <person name="Chen Y."/>
            <person name="Dougan E. K."/>
            <person name="Chan C."/>
            <person name="Rhodes N."/>
            <person name="Thang M."/>
        </authorList>
    </citation>
    <scope>NUCLEOTIDE SEQUENCE</scope>
</reference>
<dbReference type="EMBL" id="CAMXCT010002090">
    <property type="protein sequence ID" value="CAI3995577.1"/>
    <property type="molecule type" value="Genomic_DNA"/>
</dbReference>
<accession>A0A9P1CR28</accession>
<feature type="compositionally biased region" description="Low complexity" evidence="1">
    <location>
        <begin position="55"/>
        <end position="77"/>
    </location>
</feature>
<dbReference type="Proteomes" id="UP001152797">
    <property type="component" value="Unassembled WGS sequence"/>
</dbReference>
<evidence type="ECO:0000313" key="3">
    <source>
        <dbReference type="EMBL" id="CAL4782889.1"/>
    </source>
</evidence>